<feature type="signal peptide" evidence="1">
    <location>
        <begin position="1"/>
        <end position="33"/>
    </location>
</feature>
<dbReference type="PANTHER" id="PTHR37017:SF11">
    <property type="entry name" value="ESTERASE_LIPASE_THIOESTERASE DOMAIN-CONTAINING PROTEIN"/>
    <property type="match status" value="1"/>
</dbReference>
<sequence length="274" mass="28261">MQMFRFSAVSKLFAAVAIAAGALSMGWAGSAAAAAQPGQKATVVLVHGAFAESSSWNGVIARLQAKGYPVIAVANPLLSVKSDSDYVADIVEHTPGPVILVGHSYGGSVISNAVHGRSNVKALVYVAAFAPEKGETAIELSGRFPGSTLGPTLAPPVPLKDGTVDLFIQQDKFAAQFAADVAPKDAALMAATQRPVAEAALKEGSGDPAWKTLPSWFIYGSADKNIPEAALKFMADRAGSRETVDIKGASHVVMVSHPDKVAAIIEDAAKAIAK</sequence>
<accession>A0A7Y7WP00</accession>
<dbReference type="GO" id="GO:0016787">
    <property type="term" value="F:hydrolase activity"/>
    <property type="evidence" value="ECO:0007669"/>
    <property type="project" value="UniProtKB-KW"/>
</dbReference>
<feature type="chain" id="PRO_5031398695" evidence="1">
    <location>
        <begin position="34"/>
        <end position="274"/>
    </location>
</feature>
<dbReference type="EMBL" id="JACAQA010000004">
    <property type="protein sequence ID" value="NWB84655.1"/>
    <property type="molecule type" value="Genomic_DNA"/>
</dbReference>
<protein>
    <submittedName>
        <fullName evidence="3">Alpha/beta hydrolase</fullName>
    </submittedName>
</protein>
<dbReference type="InterPro" id="IPR052897">
    <property type="entry name" value="Sec-Metab_Biosynth_Hydrolase"/>
</dbReference>
<evidence type="ECO:0000259" key="2">
    <source>
        <dbReference type="Pfam" id="PF12697"/>
    </source>
</evidence>
<keyword evidence="1" id="KW-0732">Signal</keyword>
<dbReference type="PANTHER" id="PTHR37017">
    <property type="entry name" value="AB HYDROLASE-1 DOMAIN-CONTAINING PROTEIN-RELATED"/>
    <property type="match status" value="1"/>
</dbReference>
<evidence type="ECO:0000313" key="3">
    <source>
        <dbReference type="EMBL" id="NWB84655.1"/>
    </source>
</evidence>
<reference evidence="3 4" key="1">
    <citation type="submission" date="2020-04" db="EMBL/GenBank/DDBJ databases">
        <title>Molecular characterization of pseudomonads from Agaricus bisporus reveal novel blotch 2 pathogens in Western Europe.</title>
        <authorList>
            <person name="Taparia T."/>
            <person name="Krijger M."/>
            <person name="Haynes E."/>
            <person name="Elpinstone J.G."/>
            <person name="Noble R."/>
            <person name="Van Der Wolf J."/>
        </authorList>
    </citation>
    <scope>NUCLEOTIDE SEQUENCE [LARGE SCALE GENOMIC DNA]</scope>
    <source>
        <strain evidence="3 4">G9001</strain>
    </source>
</reference>
<dbReference type="RefSeq" id="WP_103494565.1">
    <property type="nucleotide sequence ID" value="NZ_JACAQA010000004.1"/>
</dbReference>
<dbReference type="Proteomes" id="UP000522864">
    <property type="component" value="Unassembled WGS sequence"/>
</dbReference>
<proteinExistence type="predicted"/>
<dbReference type="InterPro" id="IPR029058">
    <property type="entry name" value="AB_hydrolase_fold"/>
</dbReference>
<dbReference type="AlphaFoldDB" id="A0A7Y7WP00"/>
<dbReference type="InterPro" id="IPR000073">
    <property type="entry name" value="AB_hydrolase_1"/>
</dbReference>
<name>A0A7Y7WP00_9PSED</name>
<dbReference type="SUPFAM" id="SSF53474">
    <property type="entry name" value="alpha/beta-Hydrolases"/>
    <property type="match status" value="1"/>
</dbReference>
<keyword evidence="3" id="KW-0378">Hydrolase</keyword>
<evidence type="ECO:0000256" key="1">
    <source>
        <dbReference type="SAM" id="SignalP"/>
    </source>
</evidence>
<comment type="caution">
    <text evidence="3">The sequence shown here is derived from an EMBL/GenBank/DDBJ whole genome shotgun (WGS) entry which is preliminary data.</text>
</comment>
<gene>
    <name evidence="3" type="ORF">HX830_07155</name>
</gene>
<dbReference type="Pfam" id="PF12697">
    <property type="entry name" value="Abhydrolase_6"/>
    <property type="match status" value="1"/>
</dbReference>
<dbReference type="Gene3D" id="3.40.50.1820">
    <property type="entry name" value="alpha/beta hydrolase"/>
    <property type="match status" value="1"/>
</dbReference>
<organism evidence="3 4">
    <name type="scientific">Pseudomonas gingeri</name>
    <dbReference type="NCBI Taxonomy" id="117681"/>
    <lineage>
        <taxon>Bacteria</taxon>
        <taxon>Pseudomonadati</taxon>
        <taxon>Pseudomonadota</taxon>
        <taxon>Gammaproteobacteria</taxon>
        <taxon>Pseudomonadales</taxon>
        <taxon>Pseudomonadaceae</taxon>
        <taxon>Pseudomonas</taxon>
    </lineage>
</organism>
<feature type="domain" description="AB hydrolase-1" evidence="2">
    <location>
        <begin position="43"/>
        <end position="263"/>
    </location>
</feature>
<evidence type="ECO:0000313" key="4">
    <source>
        <dbReference type="Proteomes" id="UP000522864"/>
    </source>
</evidence>